<feature type="compositionally biased region" description="Polar residues" evidence="1">
    <location>
        <begin position="75"/>
        <end position="87"/>
    </location>
</feature>
<dbReference type="Proteomes" id="UP001515480">
    <property type="component" value="Unassembled WGS sequence"/>
</dbReference>
<feature type="compositionally biased region" description="Polar residues" evidence="1">
    <location>
        <begin position="227"/>
        <end position="239"/>
    </location>
</feature>
<organism evidence="3 4">
    <name type="scientific">Prymnesium parvum</name>
    <name type="common">Toxic golden alga</name>
    <dbReference type="NCBI Taxonomy" id="97485"/>
    <lineage>
        <taxon>Eukaryota</taxon>
        <taxon>Haptista</taxon>
        <taxon>Haptophyta</taxon>
        <taxon>Prymnesiophyceae</taxon>
        <taxon>Prymnesiales</taxon>
        <taxon>Prymnesiaceae</taxon>
        <taxon>Prymnesium</taxon>
    </lineage>
</organism>
<keyword evidence="2" id="KW-0812">Transmembrane</keyword>
<accession>A0AB34K160</accession>
<feature type="compositionally biased region" description="Basic and acidic residues" evidence="1">
    <location>
        <begin position="208"/>
        <end position="217"/>
    </location>
</feature>
<evidence type="ECO:0000256" key="1">
    <source>
        <dbReference type="SAM" id="MobiDB-lite"/>
    </source>
</evidence>
<feature type="compositionally biased region" description="Low complexity" evidence="1">
    <location>
        <begin position="190"/>
        <end position="207"/>
    </location>
</feature>
<keyword evidence="4" id="KW-1185">Reference proteome</keyword>
<gene>
    <name evidence="3" type="ORF">AB1Y20_009298</name>
</gene>
<feature type="transmembrane region" description="Helical" evidence="2">
    <location>
        <begin position="43"/>
        <end position="65"/>
    </location>
</feature>
<dbReference type="AlphaFoldDB" id="A0AB34K160"/>
<name>A0AB34K160_PRYPA</name>
<protein>
    <recommendedName>
        <fullName evidence="5">Transmembrane protein</fullName>
    </recommendedName>
</protein>
<evidence type="ECO:0000256" key="2">
    <source>
        <dbReference type="SAM" id="Phobius"/>
    </source>
</evidence>
<dbReference type="EMBL" id="JBGBPQ010000002">
    <property type="protein sequence ID" value="KAL1527925.1"/>
    <property type="molecule type" value="Genomic_DNA"/>
</dbReference>
<comment type="caution">
    <text evidence="3">The sequence shown here is derived from an EMBL/GenBank/DDBJ whole genome shotgun (WGS) entry which is preliminary data.</text>
</comment>
<evidence type="ECO:0008006" key="5">
    <source>
        <dbReference type="Google" id="ProtNLM"/>
    </source>
</evidence>
<feature type="region of interest" description="Disordered" evidence="1">
    <location>
        <begin position="1"/>
        <end position="22"/>
    </location>
</feature>
<proteinExistence type="predicted"/>
<feature type="compositionally biased region" description="Basic and acidic residues" evidence="1">
    <location>
        <begin position="166"/>
        <end position="186"/>
    </location>
</feature>
<keyword evidence="2" id="KW-1133">Transmembrane helix</keyword>
<feature type="compositionally biased region" description="Low complexity" evidence="1">
    <location>
        <begin position="154"/>
        <end position="164"/>
    </location>
</feature>
<reference evidence="3 4" key="1">
    <citation type="journal article" date="2024" name="Science">
        <title>Giant polyketide synthase enzymes in the biosynthesis of giant marine polyether toxins.</title>
        <authorList>
            <person name="Fallon T.R."/>
            <person name="Shende V.V."/>
            <person name="Wierzbicki I.H."/>
            <person name="Pendleton A.L."/>
            <person name="Watervoot N.F."/>
            <person name="Auber R.P."/>
            <person name="Gonzalez D.J."/>
            <person name="Wisecaver J.H."/>
            <person name="Moore B.S."/>
        </authorList>
    </citation>
    <scope>NUCLEOTIDE SEQUENCE [LARGE SCALE GENOMIC DNA]</scope>
    <source>
        <strain evidence="3 4">12B1</strain>
    </source>
</reference>
<feature type="region of interest" description="Disordered" evidence="1">
    <location>
        <begin position="121"/>
        <end position="249"/>
    </location>
</feature>
<evidence type="ECO:0000313" key="3">
    <source>
        <dbReference type="EMBL" id="KAL1527925.1"/>
    </source>
</evidence>
<evidence type="ECO:0000313" key="4">
    <source>
        <dbReference type="Proteomes" id="UP001515480"/>
    </source>
</evidence>
<sequence>MLPRSCARARSRDVGQGRSKCSSASTLTSNEWIRKPNHVRRHVVKYAIVTLLLFCFVGHSTLWMGEIVTEPPVTRNPQVEPQESLSASHPEAEPPHTSLLEAAEMAVGARDTDFRSHRIEKDTADDNAVAPPERVHSKLPLSKRNRNHVVDVTAPALAASSSSSDIETREEKEEPFVLRPPRDRNGVPKSEATTSTAEASTTNSWAAAEKHEHDSSVSHHRHRRPRNNGTHVKSPTATEGSKAHRSQGDPVSAIVAKSLHDNHMIVLSSRGSKGQNGQLDRSAPFENDLKMLQSVTLSMKATVPSQLTTRTTKISLKPECMKISLMVVLPTPNPEWKTISLMVLFPSSKLECMKISLIVVLPTPNPERKTI</sequence>
<feature type="region of interest" description="Disordered" evidence="1">
    <location>
        <begin position="72"/>
        <end position="95"/>
    </location>
</feature>
<keyword evidence="2" id="KW-0472">Membrane</keyword>